<feature type="compositionally biased region" description="Basic and acidic residues" evidence="1">
    <location>
        <begin position="73"/>
        <end position="95"/>
    </location>
</feature>
<feature type="chain" id="PRO_5047536904" description="DUF4142 domain-containing protein" evidence="2">
    <location>
        <begin position="27"/>
        <end position="223"/>
    </location>
</feature>
<feature type="region of interest" description="Disordered" evidence="1">
    <location>
        <begin position="26"/>
        <end position="99"/>
    </location>
</feature>
<feature type="signal peptide" evidence="2">
    <location>
        <begin position="1"/>
        <end position="26"/>
    </location>
</feature>
<name>A0ABV2J5V0_9HYPH</name>
<evidence type="ECO:0000256" key="2">
    <source>
        <dbReference type="SAM" id="SignalP"/>
    </source>
</evidence>
<evidence type="ECO:0000313" key="3">
    <source>
        <dbReference type="EMBL" id="MET3615189.1"/>
    </source>
</evidence>
<feature type="compositionally biased region" description="Low complexity" evidence="1">
    <location>
        <begin position="46"/>
        <end position="62"/>
    </location>
</feature>
<evidence type="ECO:0008006" key="5">
    <source>
        <dbReference type="Google" id="ProtNLM"/>
    </source>
</evidence>
<feature type="compositionally biased region" description="Gly residues" evidence="1">
    <location>
        <begin position="29"/>
        <end position="45"/>
    </location>
</feature>
<keyword evidence="2" id="KW-0732">Signal</keyword>
<evidence type="ECO:0000313" key="4">
    <source>
        <dbReference type="Proteomes" id="UP001549047"/>
    </source>
</evidence>
<proteinExistence type="predicted"/>
<keyword evidence="4" id="KW-1185">Reference proteome</keyword>
<dbReference type="Proteomes" id="UP001549047">
    <property type="component" value="Unassembled WGS sequence"/>
</dbReference>
<accession>A0ABV2J5V0</accession>
<sequence length="223" mass="21592">MHTTKFSRMSAVALIIGSMVAAPAFAAGNGNGGGNGDGNGGGNGAGNSASHSSSDNSGGKSATPGGATNMDKSAAKHSDMGSDKSHEMNKDKSADKGGASDLGKLNGFLHASPEALQKAAPNSAIGLVTHGYADALNSYLAGGANAKTAADVYAALEKAAKKPLTATTIAAVDAKLAKNDPTLAKAIAAHPGGAAGLAKEIAAAGPTKKATGTMAPAPKKTVQ</sequence>
<gene>
    <name evidence="3" type="ORF">ABID16_003532</name>
</gene>
<dbReference type="RefSeq" id="WP_354557674.1">
    <property type="nucleotide sequence ID" value="NZ_JBEPMB010000006.1"/>
</dbReference>
<reference evidence="3 4" key="1">
    <citation type="submission" date="2024-06" db="EMBL/GenBank/DDBJ databases">
        <title>Genomic Encyclopedia of Type Strains, Phase IV (KMG-IV): sequencing the most valuable type-strain genomes for metagenomic binning, comparative biology and taxonomic classification.</title>
        <authorList>
            <person name="Goeker M."/>
        </authorList>
    </citation>
    <scope>NUCLEOTIDE SEQUENCE [LARGE SCALE GENOMIC DNA]</scope>
    <source>
        <strain evidence="3 4">DSM 29780</strain>
    </source>
</reference>
<comment type="caution">
    <text evidence="3">The sequence shown here is derived from an EMBL/GenBank/DDBJ whole genome shotgun (WGS) entry which is preliminary data.</text>
</comment>
<dbReference type="EMBL" id="JBEPMB010000006">
    <property type="protein sequence ID" value="MET3615189.1"/>
    <property type="molecule type" value="Genomic_DNA"/>
</dbReference>
<organism evidence="3 4">
    <name type="scientific">Rhizobium aquaticum</name>
    <dbReference type="NCBI Taxonomy" id="1549636"/>
    <lineage>
        <taxon>Bacteria</taxon>
        <taxon>Pseudomonadati</taxon>
        <taxon>Pseudomonadota</taxon>
        <taxon>Alphaproteobacteria</taxon>
        <taxon>Hyphomicrobiales</taxon>
        <taxon>Rhizobiaceae</taxon>
        <taxon>Rhizobium/Agrobacterium group</taxon>
        <taxon>Rhizobium</taxon>
    </lineage>
</organism>
<protein>
    <recommendedName>
        <fullName evidence="5">DUF4142 domain-containing protein</fullName>
    </recommendedName>
</protein>
<evidence type="ECO:0000256" key="1">
    <source>
        <dbReference type="SAM" id="MobiDB-lite"/>
    </source>
</evidence>